<dbReference type="OrthoDB" id="103150at2759"/>
<dbReference type="Proteomes" id="UP001165083">
    <property type="component" value="Unassembled WGS sequence"/>
</dbReference>
<reference evidence="3" key="1">
    <citation type="submission" date="2023-04" db="EMBL/GenBank/DDBJ databases">
        <title>Phytophthora lilii NBRC 32176.</title>
        <authorList>
            <person name="Ichikawa N."/>
            <person name="Sato H."/>
            <person name="Tonouchi N."/>
        </authorList>
    </citation>
    <scope>NUCLEOTIDE SEQUENCE</scope>
    <source>
        <strain evidence="3">NBRC 32176</strain>
    </source>
</reference>
<proteinExistence type="predicted"/>
<gene>
    <name evidence="3" type="ORF">Plil01_001426900</name>
</gene>
<evidence type="ECO:0000313" key="3">
    <source>
        <dbReference type="EMBL" id="GMF33500.1"/>
    </source>
</evidence>
<protein>
    <submittedName>
        <fullName evidence="3">Unnamed protein product</fullName>
    </submittedName>
</protein>
<evidence type="ECO:0000256" key="2">
    <source>
        <dbReference type="SAM" id="MobiDB-lite"/>
    </source>
</evidence>
<name>A0A9W6X882_9STRA</name>
<dbReference type="EMBL" id="BSXW01001083">
    <property type="protein sequence ID" value="GMF33500.1"/>
    <property type="molecule type" value="Genomic_DNA"/>
</dbReference>
<evidence type="ECO:0000256" key="1">
    <source>
        <dbReference type="SAM" id="Coils"/>
    </source>
</evidence>
<organism evidence="3 4">
    <name type="scientific">Phytophthora lilii</name>
    <dbReference type="NCBI Taxonomy" id="2077276"/>
    <lineage>
        <taxon>Eukaryota</taxon>
        <taxon>Sar</taxon>
        <taxon>Stramenopiles</taxon>
        <taxon>Oomycota</taxon>
        <taxon>Peronosporomycetes</taxon>
        <taxon>Peronosporales</taxon>
        <taxon>Peronosporaceae</taxon>
        <taxon>Phytophthora</taxon>
    </lineage>
</organism>
<keyword evidence="4" id="KW-1185">Reference proteome</keyword>
<dbReference type="AlphaFoldDB" id="A0A9W6X882"/>
<accession>A0A9W6X882</accession>
<feature type="region of interest" description="Disordered" evidence="2">
    <location>
        <begin position="1"/>
        <end position="25"/>
    </location>
</feature>
<sequence length="283" mass="33179">MALSPRKGRNNYNSPDKRERKKLKARERRIAYTERMKHERDILKRQVDELTAELGRLNIKALSTSSWKLLARRQLEARRNAKTHQRHLCAEVIARAGLIRTFQGLAHDGFYPGMTPRAQKRARLQLPDSELYQVYVDALDELYAQTDEVLQNCAFDTTCEEWSEPKQTWTKVMNSGYFLLADKRVVPFGFEETCETCRYRWLVSQMLHRQGDREMYDKLSSSDHHTLTFKFRTTTRLMSGSIASVLQRIAVRRYQEDNRMVIVWRILLEGDGIFTGMHAEETG</sequence>
<feature type="coiled-coil region" evidence="1">
    <location>
        <begin position="33"/>
        <end position="60"/>
    </location>
</feature>
<keyword evidence="1" id="KW-0175">Coiled coil</keyword>
<comment type="caution">
    <text evidence="3">The sequence shown here is derived from an EMBL/GenBank/DDBJ whole genome shotgun (WGS) entry which is preliminary data.</text>
</comment>
<evidence type="ECO:0000313" key="4">
    <source>
        <dbReference type="Proteomes" id="UP001165083"/>
    </source>
</evidence>